<protein>
    <recommendedName>
        <fullName evidence="6">TLC domain-containing protein</fullName>
    </recommendedName>
</protein>
<evidence type="ECO:0000256" key="2">
    <source>
        <dbReference type="ARBA" id="ARBA00022692"/>
    </source>
</evidence>
<keyword evidence="4 5" id="KW-0472">Membrane</keyword>
<evidence type="ECO:0000256" key="4">
    <source>
        <dbReference type="ARBA" id="ARBA00023136"/>
    </source>
</evidence>
<sequence>MNSKAALCELSNPFMHLSRNTRKPLHFILFATVFFLCRILWIPILVRQLYDQNIQLHDPIQIVLLSFYGLNLFWFHKIVRILITGGKSEKKEQ</sequence>
<dbReference type="EMBL" id="HBFW01013369">
    <property type="protein sequence ID" value="CAD8937441.1"/>
    <property type="molecule type" value="Transcribed_RNA"/>
</dbReference>
<evidence type="ECO:0000256" key="5">
    <source>
        <dbReference type="SAM" id="Phobius"/>
    </source>
</evidence>
<evidence type="ECO:0000256" key="3">
    <source>
        <dbReference type="ARBA" id="ARBA00022989"/>
    </source>
</evidence>
<keyword evidence="2 5" id="KW-0812">Transmembrane</keyword>
<reference evidence="7" key="1">
    <citation type="submission" date="2021-01" db="EMBL/GenBank/DDBJ databases">
        <authorList>
            <person name="Corre E."/>
            <person name="Pelletier E."/>
            <person name="Niang G."/>
            <person name="Scheremetjew M."/>
            <person name="Finn R."/>
            <person name="Kale V."/>
            <person name="Holt S."/>
            <person name="Cochrane G."/>
            <person name="Meng A."/>
            <person name="Brown T."/>
            <person name="Cohen L."/>
        </authorList>
    </citation>
    <scope>NUCLEOTIDE SEQUENCE</scope>
    <source>
        <strain evidence="7">ECT3854</strain>
    </source>
</reference>
<comment type="subcellular location">
    <subcellularLocation>
        <location evidence="1">Membrane</location>
        <topology evidence="1">Multi-pass membrane protein</topology>
    </subcellularLocation>
</comment>
<evidence type="ECO:0000256" key="1">
    <source>
        <dbReference type="ARBA" id="ARBA00004141"/>
    </source>
</evidence>
<feature type="domain" description="TLC" evidence="6">
    <location>
        <begin position="7"/>
        <end position="80"/>
    </location>
</feature>
<dbReference type="InterPro" id="IPR006634">
    <property type="entry name" value="TLC-dom"/>
</dbReference>
<accession>A0A7S1D3W2</accession>
<evidence type="ECO:0000313" key="7">
    <source>
        <dbReference type="EMBL" id="CAD8937441.1"/>
    </source>
</evidence>
<gene>
    <name evidence="7" type="ORF">CTEN0397_LOCUS8500</name>
</gene>
<organism evidence="7">
    <name type="scientific">Cyclophora tenuis</name>
    <name type="common">Marine diatom</name>
    <dbReference type="NCBI Taxonomy" id="216820"/>
    <lineage>
        <taxon>Eukaryota</taxon>
        <taxon>Sar</taxon>
        <taxon>Stramenopiles</taxon>
        <taxon>Ochrophyta</taxon>
        <taxon>Bacillariophyta</taxon>
        <taxon>Fragilariophyceae</taxon>
        <taxon>Fragilariophycidae</taxon>
        <taxon>Cyclophorales</taxon>
        <taxon>Cyclophoraceae</taxon>
        <taxon>Cyclophora</taxon>
    </lineage>
</organism>
<evidence type="ECO:0000259" key="6">
    <source>
        <dbReference type="Pfam" id="PF03798"/>
    </source>
</evidence>
<feature type="transmembrane region" description="Helical" evidence="5">
    <location>
        <begin position="25"/>
        <end position="50"/>
    </location>
</feature>
<dbReference type="Pfam" id="PF03798">
    <property type="entry name" value="TRAM_LAG1_CLN8"/>
    <property type="match status" value="1"/>
</dbReference>
<proteinExistence type="predicted"/>
<dbReference type="AlphaFoldDB" id="A0A7S1D3W2"/>
<keyword evidence="3 5" id="KW-1133">Transmembrane helix</keyword>
<name>A0A7S1D3W2_CYCTE</name>
<feature type="transmembrane region" description="Helical" evidence="5">
    <location>
        <begin position="62"/>
        <end position="83"/>
    </location>
</feature>
<dbReference type="GO" id="GO:0016020">
    <property type="term" value="C:membrane"/>
    <property type="evidence" value="ECO:0007669"/>
    <property type="project" value="UniProtKB-SubCell"/>
</dbReference>